<dbReference type="CDD" id="cd21037">
    <property type="entry name" value="MLKL_NTD"/>
    <property type="match status" value="1"/>
</dbReference>
<dbReference type="InParanoid" id="A0A165Q3P9"/>
<dbReference type="SUPFAM" id="SSF52540">
    <property type="entry name" value="P-loop containing nucleoside triphosphate hydrolases"/>
    <property type="match status" value="1"/>
</dbReference>
<proteinExistence type="predicted"/>
<dbReference type="OrthoDB" id="621413at2759"/>
<dbReference type="EMBL" id="KV425885">
    <property type="protein sequence ID" value="KZW03036.1"/>
    <property type="molecule type" value="Genomic_DNA"/>
</dbReference>
<evidence type="ECO:0000313" key="1">
    <source>
        <dbReference type="EMBL" id="KZW03036.1"/>
    </source>
</evidence>
<dbReference type="AlphaFoldDB" id="A0A165Q3P9"/>
<dbReference type="SUPFAM" id="SSF48452">
    <property type="entry name" value="TPR-like"/>
    <property type="match status" value="1"/>
</dbReference>
<accession>A0A165Q3P9</accession>
<dbReference type="STRING" id="1314781.A0A165Q3P9"/>
<dbReference type="Gene3D" id="1.25.40.10">
    <property type="entry name" value="Tetratricopeptide repeat domain"/>
    <property type="match status" value="1"/>
</dbReference>
<sequence>MSVSSALAVASHAANIAGGTLSQALFGASRSIGEAAQQFTVNRQAVSALARRVEDFVVHASNTLDSHYPEGLGKDQYGAFSGFIEILKDIYVVLGEMQRRSYLSQFLHRERDSERVQALGDRLKLSFQVLMLDMQIDIQERLNTDIEEFHPTTLVALDAAMDIARKLQDSKAAAQPEHPHLLPPPPQYYMGRTAETCAAVDMLSSGSAAYIAVIGGPGMGKTSVAIAVLHAVEVQARYRSRRFFIACDTAERYPNLLSTVCASFGIPSSNSRLARKELGRVLGSSPSLIVLDNFESCWDGEGQQEAEDVLSYLGSIEGLSIFVTLRGSERPSGLCWTRPYLAPLSPLDDAAAIQLFASISDISDQEGALPQLLPHLGNVPLPITIMAYLAQSEPLTELIARWNEMKTSMLTRSHGTDRLTSLNISIELSLQSRCIQDGRGARELLSLLAMLPQGVHDSDIYIWAAALPMPARSLAALLQASLVYRASDSRIRVLAPIREFMLLRYPPTETTTKQLCTHYFGLAELFTDEDAWSGEDFLAMILPEVDNIYATIAYGLDSSTGTSAAAIAAAVHMITLFIRTGLGSFDLLPQALKVSRSLQREDLIADLLYRWARLASNSRCSGDPTALALEAESLYRSAGQSSGIILCNLLRSSYLPAVEAVSKCEDMCALAQETEDLKRLASCHHYLALAYERSSMMKEARIQAELAVDCLRSLGSTDYGLLGTILYRMADHTSDSGDVETAISQLQESIPLLQRVHRRNDLGAARTLLARAVLEQGHALWAVDLLESAMLDFRSGGFTRGEIWCSQMLVSAYIANGNLSAAGEVLRKADQIVHAPETGDRTYERAVLLQAKGEFALACGDLDDARATLHGALFVVYHRKSSLGAHSMETVESGVQVPLGRVEQAAGNVEEARARFLVTALISRKHAVVPNTVTSLARFGISLDDETASPLLGGLLLPLMRFQFRPLLAEVFLRLAEVAHYRYQRGVARGRATEALRLFGELECCGGQDRARKLLESITL</sequence>
<dbReference type="InterPro" id="IPR027417">
    <property type="entry name" value="P-loop_NTPase"/>
</dbReference>
<reference evidence="1 2" key="1">
    <citation type="journal article" date="2016" name="Mol. Biol. Evol.">
        <title>Comparative Genomics of Early-Diverging Mushroom-Forming Fungi Provides Insights into the Origins of Lignocellulose Decay Capabilities.</title>
        <authorList>
            <person name="Nagy L.G."/>
            <person name="Riley R."/>
            <person name="Tritt A."/>
            <person name="Adam C."/>
            <person name="Daum C."/>
            <person name="Floudas D."/>
            <person name="Sun H."/>
            <person name="Yadav J.S."/>
            <person name="Pangilinan J."/>
            <person name="Larsson K.H."/>
            <person name="Matsuura K."/>
            <person name="Barry K."/>
            <person name="Labutti K."/>
            <person name="Kuo R."/>
            <person name="Ohm R.A."/>
            <person name="Bhattacharya S.S."/>
            <person name="Shirouzu T."/>
            <person name="Yoshinaga Y."/>
            <person name="Martin F.M."/>
            <person name="Grigoriev I.V."/>
            <person name="Hibbett D.S."/>
        </authorList>
    </citation>
    <scope>NUCLEOTIDE SEQUENCE [LARGE SCALE GENOMIC DNA]</scope>
    <source>
        <strain evidence="1 2">HHB12029</strain>
    </source>
</reference>
<keyword evidence="2" id="KW-1185">Reference proteome</keyword>
<dbReference type="PANTHER" id="PTHR47691:SF3">
    <property type="entry name" value="HTH-TYPE TRANSCRIPTIONAL REGULATOR RV0890C-RELATED"/>
    <property type="match status" value="1"/>
</dbReference>
<evidence type="ECO:0000313" key="2">
    <source>
        <dbReference type="Proteomes" id="UP000077266"/>
    </source>
</evidence>
<protein>
    <recommendedName>
        <fullName evidence="3">AAA+ ATPase domain-containing protein</fullName>
    </recommendedName>
</protein>
<dbReference type="Proteomes" id="UP000077266">
    <property type="component" value="Unassembled WGS sequence"/>
</dbReference>
<dbReference type="InterPro" id="IPR059179">
    <property type="entry name" value="MLKL-like_MCAfunc"/>
</dbReference>
<dbReference type="InterPro" id="IPR036537">
    <property type="entry name" value="Adaptor_Cbl_N_dom_sf"/>
</dbReference>
<dbReference type="GO" id="GO:0007166">
    <property type="term" value="P:cell surface receptor signaling pathway"/>
    <property type="evidence" value="ECO:0007669"/>
    <property type="project" value="InterPro"/>
</dbReference>
<organism evidence="1 2">
    <name type="scientific">Exidia glandulosa HHB12029</name>
    <dbReference type="NCBI Taxonomy" id="1314781"/>
    <lineage>
        <taxon>Eukaryota</taxon>
        <taxon>Fungi</taxon>
        <taxon>Dikarya</taxon>
        <taxon>Basidiomycota</taxon>
        <taxon>Agaricomycotina</taxon>
        <taxon>Agaricomycetes</taxon>
        <taxon>Auriculariales</taxon>
        <taxon>Exidiaceae</taxon>
        <taxon>Exidia</taxon>
    </lineage>
</organism>
<dbReference type="Gene3D" id="1.20.930.20">
    <property type="entry name" value="Adaptor protein Cbl, N-terminal domain"/>
    <property type="match status" value="1"/>
</dbReference>
<evidence type="ECO:0008006" key="3">
    <source>
        <dbReference type="Google" id="ProtNLM"/>
    </source>
</evidence>
<name>A0A165Q3P9_EXIGL</name>
<gene>
    <name evidence="1" type="ORF">EXIGLDRAFT_319023</name>
</gene>
<dbReference type="PANTHER" id="PTHR47691">
    <property type="entry name" value="REGULATOR-RELATED"/>
    <property type="match status" value="1"/>
</dbReference>
<dbReference type="InterPro" id="IPR011990">
    <property type="entry name" value="TPR-like_helical_dom_sf"/>
</dbReference>
<dbReference type="Gene3D" id="3.40.50.300">
    <property type="entry name" value="P-loop containing nucleotide triphosphate hydrolases"/>
    <property type="match status" value="1"/>
</dbReference>